<proteinExistence type="predicted"/>
<evidence type="ECO:0000313" key="1">
    <source>
        <dbReference type="EMBL" id="QQM18190.1"/>
    </source>
</evidence>
<organism evidence="1 2">
    <name type="scientific">Stenotrophomonas phage Salva</name>
    <dbReference type="NCBI Taxonomy" id="2801524"/>
    <lineage>
        <taxon>Viruses</taxon>
        <taxon>Duplodnaviria</taxon>
        <taxon>Heunggongvirae</taxon>
        <taxon>Uroviricota</taxon>
        <taxon>Caudoviricetes</taxon>
        <taxon>Beaumontvirinae</taxon>
        <taxon>Salvavirus</taxon>
        <taxon>Salvavirus salva</taxon>
    </lineage>
</organism>
<evidence type="ECO:0000313" key="2">
    <source>
        <dbReference type="Proteomes" id="UP000595272"/>
    </source>
</evidence>
<keyword evidence="2" id="KW-1185">Reference proteome</keyword>
<dbReference type="EMBL" id="MW393850">
    <property type="protein sequence ID" value="QQM18190.1"/>
    <property type="molecule type" value="Genomic_DNA"/>
</dbReference>
<reference evidence="1 2" key="1">
    <citation type="submission" date="2020-12" db="EMBL/GenBank/DDBJ databases">
        <title>Complete genome sequence of Stenotrophomonas maltophilia phage Salva.</title>
        <authorList>
            <person name="Jefferson B."/>
            <person name="Yao G."/>
            <person name="Clark J."/>
            <person name="Le T."/>
            <person name="Young R."/>
            <person name="Gonzalez C."/>
            <person name="Liu M."/>
        </authorList>
    </citation>
    <scope>NUCLEOTIDE SEQUENCE [LARGE SCALE GENOMIC DNA]</scope>
</reference>
<sequence>MSVIVYDGHMLACDMQVTAGSIRTFASKLHKLTLRDGDEDKDFFIGIIGCMVYSAEVLDWFRDNLLLDAHLRAPYPITRTMEEDLGHTAVVAYKDANGMNVLDQYTISKYPERLFWAQSKMAWGSGRELALGALTVKGNAVTAVKVCLMHDRNCGFGYEAYVVGTGQYFRHQFDTDWASDIPKEQPTEPVVVEA</sequence>
<name>A0A7U3WJV7_9CAUD</name>
<protein>
    <submittedName>
        <fullName evidence="1">Uncharacterized protein</fullName>
    </submittedName>
</protein>
<gene>
    <name evidence="1" type="ORF">CPT_Salva_026</name>
</gene>
<dbReference type="Proteomes" id="UP000595272">
    <property type="component" value="Segment"/>
</dbReference>
<dbReference type="InterPro" id="IPR029055">
    <property type="entry name" value="Ntn_hydrolases_N"/>
</dbReference>
<accession>A0A7U3WJV7</accession>
<dbReference type="SUPFAM" id="SSF56235">
    <property type="entry name" value="N-terminal nucleophile aminohydrolases (Ntn hydrolases)"/>
    <property type="match status" value="1"/>
</dbReference>